<evidence type="ECO:0000256" key="1">
    <source>
        <dbReference type="ARBA" id="ARBA00004120"/>
    </source>
</evidence>
<gene>
    <name evidence="15" type="primary">arl2bp</name>
</gene>
<comment type="function">
    <text evidence="12">Plays a role as an effector of the ADP-ribosylation factor-like protein 2, ARL2.</text>
</comment>
<dbReference type="InterPro" id="IPR038849">
    <property type="entry name" value="ARL2BP"/>
</dbReference>
<keyword evidence="8 12" id="KW-0496">Mitochondrion</keyword>
<dbReference type="GO" id="GO:0005634">
    <property type="term" value="C:nucleus"/>
    <property type="evidence" value="ECO:0007669"/>
    <property type="project" value="UniProtKB-SubCell"/>
</dbReference>
<keyword evidence="10 12" id="KW-0539">Nucleus</keyword>
<evidence type="ECO:0000256" key="11">
    <source>
        <dbReference type="ARBA" id="ARBA00023273"/>
    </source>
</evidence>
<feature type="domain" description="BART" evidence="13">
    <location>
        <begin position="81"/>
        <end position="194"/>
    </location>
</feature>
<comment type="similarity">
    <text evidence="4 12">Belongs to the ARL2BP family.</text>
</comment>
<evidence type="ECO:0000256" key="2">
    <source>
        <dbReference type="ARBA" id="ARBA00004123"/>
    </source>
</evidence>
<dbReference type="GO" id="GO:0005929">
    <property type="term" value="C:cilium"/>
    <property type="evidence" value="ECO:0007669"/>
    <property type="project" value="UniProtKB-UniRule"/>
</dbReference>
<dbReference type="Proteomes" id="UP000504630">
    <property type="component" value="Chromosome 6"/>
</dbReference>
<protein>
    <recommendedName>
        <fullName evidence="5 12">ADP-ribosylation factor-like protein 2-binding protein</fullName>
        <shortName evidence="12">ARF-like 2-binding protein</shortName>
    </recommendedName>
</protein>
<name>A0A6J2PUT2_COTGO</name>
<dbReference type="RefSeq" id="XP_029289918.1">
    <property type="nucleotide sequence ID" value="XM_029434058.1"/>
</dbReference>
<dbReference type="CTD" id="23568"/>
<keyword evidence="9 12" id="KW-0206">Cytoskeleton</keyword>
<dbReference type="InterPro" id="IPR042541">
    <property type="entry name" value="BART_sf"/>
</dbReference>
<sequence>MLAAVSLVTTLRSLVIIHVTIYFNNMDIQERTLISPHHGYSDVASPHSPDVRRCGDNIVEMVDMEEENFAISSSSAADAAFDGVVGCIEDIIMEEEFQQLQQSFMEKHYLEFEDSDENKLSYTAIFNEYVDLLEKHLEQQLMERIPAFNMNTFIGLLMQHKEEVPGDIFDMLLTFTDFMAFKEMFLEYRAEKEGRGLDLSRELVVTSLIPAGSKHNGSTESQ</sequence>
<evidence type="ECO:0000259" key="13">
    <source>
        <dbReference type="Pfam" id="PF11527"/>
    </source>
</evidence>
<evidence type="ECO:0000256" key="9">
    <source>
        <dbReference type="ARBA" id="ARBA00023212"/>
    </source>
</evidence>
<dbReference type="FunCoup" id="A0A6J2PUT2">
    <property type="interactions" value="300"/>
</dbReference>
<dbReference type="InParanoid" id="A0A6J2PUT2"/>
<dbReference type="KEGG" id="cgob:115009807"/>
<keyword evidence="11 12" id="KW-0966">Cell projection</keyword>
<evidence type="ECO:0000256" key="12">
    <source>
        <dbReference type="RuleBase" id="RU367099"/>
    </source>
</evidence>
<dbReference type="GO" id="GO:0051457">
    <property type="term" value="P:maintenance of protein location in nucleus"/>
    <property type="evidence" value="ECO:0007669"/>
    <property type="project" value="TreeGrafter"/>
</dbReference>
<evidence type="ECO:0000256" key="3">
    <source>
        <dbReference type="ARBA" id="ARBA00004300"/>
    </source>
</evidence>
<dbReference type="PANTHER" id="PTHR15487:SF4">
    <property type="entry name" value="ADP-RIBOSYLATION FACTOR-LIKE PROTEIN 2-BINDING PROTEIN"/>
    <property type="match status" value="1"/>
</dbReference>
<keyword evidence="14" id="KW-1185">Reference proteome</keyword>
<evidence type="ECO:0000256" key="5">
    <source>
        <dbReference type="ARBA" id="ARBA00014849"/>
    </source>
</evidence>
<proteinExistence type="inferred from homology"/>
<evidence type="ECO:0000256" key="8">
    <source>
        <dbReference type="ARBA" id="ARBA00023128"/>
    </source>
</evidence>
<dbReference type="Pfam" id="PF11527">
    <property type="entry name" value="ARL2_Bind_BART"/>
    <property type="match status" value="1"/>
</dbReference>
<dbReference type="OrthoDB" id="302784at2759"/>
<evidence type="ECO:0000256" key="7">
    <source>
        <dbReference type="ARBA" id="ARBA00023069"/>
    </source>
</evidence>
<dbReference type="AlphaFoldDB" id="A0A6J2PUT2"/>
<dbReference type="GO" id="GO:0005813">
    <property type="term" value="C:centrosome"/>
    <property type="evidence" value="ECO:0007669"/>
    <property type="project" value="UniProtKB-SubCell"/>
</dbReference>
<dbReference type="GO" id="GO:0005758">
    <property type="term" value="C:mitochondrial intermembrane space"/>
    <property type="evidence" value="ECO:0007669"/>
    <property type="project" value="UniProtKB-SubCell"/>
</dbReference>
<organism evidence="14 15">
    <name type="scientific">Cottoperca gobio</name>
    <name type="common">Frogmouth</name>
    <name type="synonym">Aphritis gobio</name>
    <dbReference type="NCBI Taxonomy" id="56716"/>
    <lineage>
        <taxon>Eukaryota</taxon>
        <taxon>Metazoa</taxon>
        <taxon>Chordata</taxon>
        <taxon>Craniata</taxon>
        <taxon>Vertebrata</taxon>
        <taxon>Euteleostomi</taxon>
        <taxon>Actinopterygii</taxon>
        <taxon>Neopterygii</taxon>
        <taxon>Teleostei</taxon>
        <taxon>Neoteleostei</taxon>
        <taxon>Acanthomorphata</taxon>
        <taxon>Eupercaria</taxon>
        <taxon>Perciformes</taxon>
        <taxon>Notothenioidei</taxon>
        <taxon>Bovichtidae</taxon>
        <taxon>Cottoperca</taxon>
    </lineage>
</organism>
<evidence type="ECO:0000313" key="14">
    <source>
        <dbReference type="Proteomes" id="UP000504630"/>
    </source>
</evidence>
<evidence type="ECO:0000256" key="10">
    <source>
        <dbReference type="ARBA" id="ARBA00023242"/>
    </source>
</evidence>
<keyword evidence="6 12" id="KW-0963">Cytoplasm</keyword>
<keyword evidence="7 12" id="KW-0969">Cilium</keyword>
<comment type="subcellular location">
    <subcellularLocation>
        <location evidence="1 12">Cytoplasm</location>
        <location evidence="1 12">Cytoskeleton</location>
        <location evidence="1 12">Cilium basal body</location>
    </subcellularLocation>
    <subcellularLocation>
        <location evidence="3 12">Cytoplasm</location>
        <location evidence="3 12">Cytoskeleton</location>
        <location evidence="3 12">Microtubule organizing center</location>
        <location evidence="3 12">Centrosome</location>
    </subcellularLocation>
    <subcellularLocation>
        <location evidence="12">Cytoplasm</location>
    </subcellularLocation>
    <subcellularLocation>
        <location evidence="2 12">Nucleus</location>
    </subcellularLocation>
    <subcellularLocation>
        <location evidence="12">Mitochondrion intermembrane space</location>
    </subcellularLocation>
</comment>
<dbReference type="PANTHER" id="PTHR15487">
    <property type="entry name" value="ADP-RIBOSYLATION FACTOR-LIKE PROTEIN 2-BINDING PROTEIN"/>
    <property type="match status" value="1"/>
</dbReference>
<evidence type="ECO:0000256" key="6">
    <source>
        <dbReference type="ARBA" id="ARBA00022490"/>
    </source>
</evidence>
<reference evidence="15" key="1">
    <citation type="submission" date="2025-08" db="UniProtKB">
        <authorList>
            <consortium name="RefSeq"/>
        </authorList>
    </citation>
    <scope>IDENTIFICATION</scope>
</reference>
<dbReference type="GeneID" id="115009807"/>
<evidence type="ECO:0000256" key="4">
    <source>
        <dbReference type="ARBA" id="ARBA00009880"/>
    </source>
</evidence>
<accession>A0A6J2PUT2</accession>
<dbReference type="InterPro" id="IPR023379">
    <property type="entry name" value="BART_dom"/>
</dbReference>
<evidence type="ECO:0000313" key="15">
    <source>
        <dbReference type="RefSeq" id="XP_029289918.1"/>
    </source>
</evidence>
<dbReference type="Gene3D" id="1.20.1520.10">
    <property type="entry name" value="ADP-ribosylation factor-like 2-binding protein, domain"/>
    <property type="match status" value="1"/>
</dbReference>